<dbReference type="OrthoDB" id="10298637at2759"/>
<sequence>MIMKIFILSQIYIVSLKGVWYSVAISNIGAIYCMQEVNNKVVDVCRNIDLNGDGFDDILITSGIPNGKAYAELINLKGNGFCVKRQTYAYNIINDIPPC</sequence>
<dbReference type="AlphaFoldDB" id="A0A815QUI6"/>
<dbReference type="Proteomes" id="UP000663834">
    <property type="component" value="Unassembled WGS sequence"/>
</dbReference>
<accession>A0A815QUI6</accession>
<proteinExistence type="predicted"/>
<evidence type="ECO:0000313" key="2">
    <source>
        <dbReference type="Proteomes" id="UP000663834"/>
    </source>
</evidence>
<evidence type="ECO:0000313" key="1">
    <source>
        <dbReference type="EMBL" id="CAF1467059.1"/>
    </source>
</evidence>
<reference evidence="1" key="1">
    <citation type="submission" date="2021-02" db="EMBL/GenBank/DDBJ databases">
        <authorList>
            <person name="Nowell W R."/>
        </authorList>
    </citation>
    <scope>NUCLEOTIDE SEQUENCE</scope>
</reference>
<gene>
    <name evidence="1" type="ORF">KQP761_LOCUS12848</name>
</gene>
<organism evidence="1 2">
    <name type="scientific">Rotaria magnacalcarata</name>
    <dbReference type="NCBI Taxonomy" id="392030"/>
    <lineage>
        <taxon>Eukaryota</taxon>
        <taxon>Metazoa</taxon>
        <taxon>Spiralia</taxon>
        <taxon>Gnathifera</taxon>
        <taxon>Rotifera</taxon>
        <taxon>Eurotatoria</taxon>
        <taxon>Bdelloidea</taxon>
        <taxon>Philodinida</taxon>
        <taxon>Philodinidae</taxon>
        <taxon>Rotaria</taxon>
    </lineage>
</organism>
<protein>
    <submittedName>
        <fullName evidence="1">Uncharacterized protein</fullName>
    </submittedName>
</protein>
<comment type="caution">
    <text evidence="1">The sequence shown here is derived from an EMBL/GenBank/DDBJ whole genome shotgun (WGS) entry which is preliminary data.</text>
</comment>
<name>A0A815QUI6_9BILA</name>
<dbReference type="EMBL" id="CAJNOW010005888">
    <property type="protein sequence ID" value="CAF1467059.1"/>
    <property type="molecule type" value="Genomic_DNA"/>
</dbReference>